<sequence>MARIDEGAAGAGNRPLDLSGDSPELIAFGLLRYLAQLEQQESRQAGMTKTFDRKWMLDAYAECLEAAKGQRKLSVEPAAVPRMSGRGVKAK</sequence>
<comment type="caution">
    <text evidence="2">The sequence shown here is derived from an EMBL/GenBank/DDBJ whole genome shotgun (WGS) entry which is preliminary data.</text>
</comment>
<evidence type="ECO:0000256" key="1">
    <source>
        <dbReference type="SAM" id="MobiDB-lite"/>
    </source>
</evidence>
<dbReference type="EMBL" id="QYUK01000011">
    <property type="protein sequence ID" value="RJF86445.1"/>
    <property type="molecule type" value="Genomic_DNA"/>
</dbReference>
<protein>
    <submittedName>
        <fullName evidence="2">Uncharacterized protein</fullName>
    </submittedName>
</protein>
<evidence type="ECO:0000313" key="2">
    <source>
        <dbReference type="EMBL" id="RJF86445.1"/>
    </source>
</evidence>
<feature type="region of interest" description="Disordered" evidence="1">
    <location>
        <begin position="1"/>
        <end position="20"/>
    </location>
</feature>
<organism evidence="2 3">
    <name type="scientific">Oleomonas cavernae</name>
    <dbReference type="NCBI Taxonomy" id="2320859"/>
    <lineage>
        <taxon>Bacteria</taxon>
        <taxon>Pseudomonadati</taxon>
        <taxon>Pseudomonadota</taxon>
        <taxon>Alphaproteobacteria</taxon>
        <taxon>Acetobacterales</taxon>
        <taxon>Acetobacteraceae</taxon>
        <taxon>Oleomonas</taxon>
    </lineage>
</organism>
<accession>A0A418W8V7</accession>
<keyword evidence="3" id="KW-1185">Reference proteome</keyword>
<dbReference type="RefSeq" id="WP_119777083.1">
    <property type="nucleotide sequence ID" value="NZ_QYUK01000011.1"/>
</dbReference>
<dbReference type="Proteomes" id="UP000284605">
    <property type="component" value="Unassembled WGS sequence"/>
</dbReference>
<proteinExistence type="predicted"/>
<gene>
    <name evidence="2" type="ORF">D3874_04895</name>
</gene>
<name>A0A418W8V7_9PROT</name>
<dbReference type="OrthoDB" id="8457041at2"/>
<reference evidence="2 3" key="1">
    <citation type="submission" date="2018-09" db="EMBL/GenBank/DDBJ databases">
        <authorList>
            <person name="Zhu H."/>
        </authorList>
    </citation>
    <scope>NUCLEOTIDE SEQUENCE [LARGE SCALE GENOMIC DNA]</scope>
    <source>
        <strain evidence="2 3">K1W22B-8</strain>
    </source>
</reference>
<dbReference type="AlphaFoldDB" id="A0A418W8V7"/>
<evidence type="ECO:0000313" key="3">
    <source>
        <dbReference type="Proteomes" id="UP000284605"/>
    </source>
</evidence>